<organism evidence="5 6">
    <name type="scientific">Erythroxylum novogranatense</name>
    <dbReference type="NCBI Taxonomy" id="1862640"/>
    <lineage>
        <taxon>Eukaryota</taxon>
        <taxon>Viridiplantae</taxon>
        <taxon>Streptophyta</taxon>
        <taxon>Embryophyta</taxon>
        <taxon>Tracheophyta</taxon>
        <taxon>Spermatophyta</taxon>
        <taxon>Magnoliopsida</taxon>
        <taxon>eudicotyledons</taxon>
        <taxon>Gunneridae</taxon>
        <taxon>Pentapetalae</taxon>
        <taxon>rosids</taxon>
        <taxon>fabids</taxon>
        <taxon>Malpighiales</taxon>
        <taxon>Erythroxylaceae</taxon>
        <taxon>Erythroxylum</taxon>
    </lineage>
</organism>
<evidence type="ECO:0000313" key="5">
    <source>
        <dbReference type="EMBL" id="KAJ8764350.1"/>
    </source>
</evidence>
<dbReference type="Gene3D" id="1.10.10.10">
    <property type="entry name" value="Winged helix-like DNA-binding domain superfamily/Winged helix DNA-binding domain"/>
    <property type="match status" value="1"/>
</dbReference>
<dbReference type="InterPro" id="IPR036388">
    <property type="entry name" value="WH-like_DNA-bd_sf"/>
</dbReference>
<keyword evidence="2" id="KW-0677">Repeat</keyword>
<evidence type="ECO:0000256" key="2">
    <source>
        <dbReference type="ARBA" id="ARBA00022737"/>
    </source>
</evidence>
<dbReference type="PANTHER" id="PTHR36766">
    <property type="entry name" value="PLANT BROAD-SPECTRUM MILDEW RESISTANCE PROTEIN RPW8"/>
    <property type="match status" value="1"/>
</dbReference>
<comment type="similarity">
    <text evidence="1">Belongs to the disease resistance NB-LRR family.</text>
</comment>
<dbReference type="Proteomes" id="UP001159364">
    <property type="component" value="Linkage Group LG05"/>
</dbReference>
<dbReference type="EMBL" id="JAIWQS010000005">
    <property type="protein sequence ID" value="KAJ8764350.1"/>
    <property type="molecule type" value="Genomic_DNA"/>
</dbReference>
<dbReference type="AlphaFoldDB" id="A0AAV8TC76"/>
<dbReference type="Pfam" id="PF05659">
    <property type="entry name" value="RPW8"/>
    <property type="match status" value="1"/>
</dbReference>
<dbReference type="InterPro" id="IPR032675">
    <property type="entry name" value="LRR_dom_sf"/>
</dbReference>
<dbReference type="GO" id="GO:0006952">
    <property type="term" value="P:defense response"/>
    <property type="evidence" value="ECO:0007669"/>
    <property type="project" value="UniProtKB-KW"/>
</dbReference>
<dbReference type="Gene3D" id="1.10.8.430">
    <property type="entry name" value="Helical domain of apoptotic protease-activating factors"/>
    <property type="match status" value="1"/>
</dbReference>
<dbReference type="PANTHER" id="PTHR36766:SF3">
    <property type="entry name" value="RPW8 DOMAIN-CONTAINING PROTEIN"/>
    <property type="match status" value="1"/>
</dbReference>
<keyword evidence="6" id="KW-1185">Reference proteome</keyword>
<evidence type="ECO:0000259" key="4">
    <source>
        <dbReference type="PROSITE" id="PS51153"/>
    </source>
</evidence>
<feature type="domain" description="RPW8" evidence="4">
    <location>
        <begin position="1"/>
        <end position="151"/>
    </location>
</feature>
<evidence type="ECO:0000256" key="1">
    <source>
        <dbReference type="ARBA" id="ARBA00008894"/>
    </source>
</evidence>
<protein>
    <recommendedName>
        <fullName evidence="4">RPW8 domain-containing protein</fullName>
    </recommendedName>
</protein>
<dbReference type="GO" id="GO:0043531">
    <property type="term" value="F:ADP binding"/>
    <property type="evidence" value="ECO:0007669"/>
    <property type="project" value="InterPro"/>
</dbReference>
<comment type="caution">
    <text evidence="5">The sequence shown here is derived from an EMBL/GenBank/DDBJ whole genome shotgun (WGS) entry which is preliminary data.</text>
</comment>
<dbReference type="PRINTS" id="PR00364">
    <property type="entry name" value="DISEASERSIST"/>
</dbReference>
<dbReference type="SUPFAM" id="SSF52047">
    <property type="entry name" value="RNI-like"/>
    <property type="match status" value="1"/>
</dbReference>
<sequence length="722" mass="82396">MAASLLGGAAIGAAFGEVLKAILSAKEKAAMFKPTLDRIEFIVGCIIPVVEETSKWNKVLNRRRDETEKLMERIMEGKKLLLECSKVRWYANWKKPKFTDKLRDFEESLKTFFAIVVEAQQARDITETLFEVKDMHADLKRLILNTGIGGFKGFSRSYAIPGPPEDFVGMEVPLWELKMMLFKDEVSTLVLSAPPGCGKTTLAKLFCHDKVVQEKFQDNIFFVIVSRNPTMEGLVQRLFEQKCYQVPGFQSQDVVYHLEQFLRSIAPDPILLVLDDVWPESLSIIDKFNIKIPGYKVLVTSRSHFPRFDCTYKLKPLNDENAMILFRRSASLPNQNSEIADEVVDKIVKGCKGFPMALNVVGRSLREEPKEVWQLREIQLSETGSIFEYDDLINCLKGSLDALDKKVKVKECFMDLCSFPEDQRIPVTCLIDIWAELYGQDDEGMRAIATLWELSSGNLLDLIIKRKDLGGSYSQYFVMQHDLLRELAIHLSNLEPIENRERVTVDIIGNNLPDWLTEGRQLSLKARLLSIFSGDKFPSKWCMMEVPKLEALVLNFRTQNYTLPDFILKSISIKVIVLINYGFFPAELSNFENLRHLFLLKRIRMEKVILAPFSFTSMNLPSLRKLTLVMCTIGQAFTTSTFRLPDSLANLEEIDIDYSYNLTVLPVELCLLARLKKLSITNCPKLTTLPKEISNWVALEVLRLSSLDIVLVFKTIGMSRVA</sequence>
<evidence type="ECO:0000313" key="6">
    <source>
        <dbReference type="Proteomes" id="UP001159364"/>
    </source>
</evidence>
<dbReference type="InterPro" id="IPR027417">
    <property type="entry name" value="P-loop_NTPase"/>
</dbReference>
<evidence type="ECO:0000256" key="3">
    <source>
        <dbReference type="ARBA" id="ARBA00022821"/>
    </source>
</evidence>
<dbReference type="Gene3D" id="3.40.50.300">
    <property type="entry name" value="P-loop containing nucleotide triphosphate hydrolases"/>
    <property type="match status" value="1"/>
</dbReference>
<reference evidence="5 6" key="1">
    <citation type="submission" date="2021-09" db="EMBL/GenBank/DDBJ databases">
        <title>Genomic insights and catalytic innovation underlie evolution of tropane alkaloids biosynthesis.</title>
        <authorList>
            <person name="Wang Y.-J."/>
            <person name="Tian T."/>
            <person name="Huang J.-P."/>
            <person name="Huang S.-X."/>
        </authorList>
    </citation>
    <scope>NUCLEOTIDE SEQUENCE [LARGE SCALE GENOMIC DNA]</scope>
    <source>
        <strain evidence="5">KIB-2018</strain>
        <tissue evidence="5">Leaf</tissue>
    </source>
</reference>
<dbReference type="SUPFAM" id="SSF52540">
    <property type="entry name" value="P-loop containing nucleoside triphosphate hydrolases"/>
    <property type="match status" value="1"/>
</dbReference>
<dbReference type="InterPro" id="IPR002182">
    <property type="entry name" value="NB-ARC"/>
</dbReference>
<dbReference type="Pfam" id="PF00931">
    <property type="entry name" value="NB-ARC"/>
    <property type="match status" value="1"/>
</dbReference>
<proteinExistence type="inferred from homology"/>
<dbReference type="InterPro" id="IPR008808">
    <property type="entry name" value="Powdery_mildew-R_dom"/>
</dbReference>
<gene>
    <name evidence="5" type="ORF">K2173_006090</name>
</gene>
<keyword evidence="3" id="KW-0611">Plant defense</keyword>
<dbReference type="InterPro" id="IPR042197">
    <property type="entry name" value="Apaf_helical"/>
</dbReference>
<accession>A0AAV8TC76</accession>
<name>A0AAV8TC76_9ROSI</name>
<dbReference type="Gene3D" id="3.80.10.10">
    <property type="entry name" value="Ribonuclease Inhibitor"/>
    <property type="match status" value="1"/>
</dbReference>
<dbReference type="PROSITE" id="PS51153">
    <property type="entry name" value="RPW8"/>
    <property type="match status" value="1"/>
</dbReference>